<dbReference type="EMBL" id="KL142396">
    <property type="protein sequence ID" value="KDR70540.1"/>
    <property type="molecule type" value="Genomic_DNA"/>
</dbReference>
<feature type="transmembrane region" description="Helical" evidence="1">
    <location>
        <begin position="86"/>
        <end position="105"/>
    </location>
</feature>
<feature type="transmembrane region" description="Helical" evidence="1">
    <location>
        <begin position="117"/>
        <end position="138"/>
    </location>
</feature>
<gene>
    <name evidence="2" type="ORF">GALMADRAFT_229942</name>
</gene>
<keyword evidence="1" id="KW-0472">Membrane</keyword>
<reference evidence="3" key="1">
    <citation type="journal article" date="2014" name="Proc. Natl. Acad. Sci. U.S.A.">
        <title>Extensive sampling of basidiomycete genomes demonstrates inadequacy of the white-rot/brown-rot paradigm for wood decay fungi.</title>
        <authorList>
            <person name="Riley R."/>
            <person name="Salamov A.A."/>
            <person name="Brown D.W."/>
            <person name="Nagy L.G."/>
            <person name="Floudas D."/>
            <person name="Held B.W."/>
            <person name="Levasseur A."/>
            <person name="Lombard V."/>
            <person name="Morin E."/>
            <person name="Otillar R."/>
            <person name="Lindquist E.A."/>
            <person name="Sun H."/>
            <person name="LaButti K.M."/>
            <person name="Schmutz J."/>
            <person name="Jabbour D."/>
            <person name="Luo H."/>
            <person name="Baker S.E."/>
            <person name="Pisabarro A.G."/>
            <person name="Walton J.D."/>
            <person name="Blanchette R.A."/>
            <person name="Henrissat B."/>
            <person name="Martin F."/>
            <person name="Cullen D."/>
            <person name="Hibbett D.S."/>
            <person name="Grigoriev I.V."/>
        </authorList>
    </citation>
    <scope>NUCLEOTIDE SEQUENCE [LARGE SCALE GENOMIC DNA]</scope>
    <source>
        <strain evidence="3">CBS 339.88</strain>
    </source>
</reference>
<evidence type="ECO:0000313" key="2">
    <source>
        <dbReference type="EMBL" id="KDR70540.1"/>
    </source>
</evidence>
<evidence type="ECO:0000256" key="1">
    <source>
        <dbReference type="SAM" id="Phobius"/>
    </source>
</evidence>
<name>A0A067SHX9_GALM3</name>
<accession>A0A067SHX9</accession>
<proteinExistence type="predicted"/>
<keyword evidence="3" id="KW-1185">Reference proteome</keyword>
<dbReference type="Proteomes" id="UP000027222">
    <property type="component" value="Unassembled WGS sequence"/>
</dbReference>
<protein>
    <submittedName>
        <fullName evidence="2">Uncharacterized protein</fullName>
    </submittedName>
</protein>
<feature type="transmembrane region" description="Helical" evidence="1">
    <location>
        <begin position="12"/>
        <end position="42"/>
    </location>
</feature>
<organism evidence="2 3">
    <name type="scientific">Galerina marginata (strain CBS 339.88)</name>
    <dbReference type="NCBI Taxonomy" id="685588"/>
    <lineage>
        <taxon>Eukaryota</taxon>
        <taxon>Fungi</taxon>
        <taxon>Dikarya</taxon>
        <taxon>Basidiomycota</taxon>
        <taxon>Agaricomycotina</taxon>
        <taxon>Agaricomycetes</taxon>
        <taxon>Agaricomycetidae</taxon>
        <taxon>Agaricales</taxon>
        <taxon>Agaricineae</taxon>
        <taxon>Strophariaceae</taxon>
        <taxon>Galerina</taxon>
    </lineage>
</organism>
<evidence type="ECO:0000313" key="3">
    <source>
        <dbReference type="Proteomes" id="UP000027222"/>
    </source>
</evidence>
<keyword evidence="1" id="KW-1133">Transmembrane helix</keyword>
<dbReference type="HOGENOM" id="CLU_1610862_0_0_1"/>
<sequence length="165" mass="18621">MLVLGVTGFSWVLFWWVCLILAMIRGFVLLFVLAQPFFTAVVGSNRLLSQHLRTWTPRLENTVSRVTTTAAVCILVHTAIHGFRFIGIFTLCMTSLFCTLTYIVVLHEATEPLGVRMLFSILPCIFVFATLGSFIWLLKVVHSFVKPAVYWYQGKMAWGDTLAGL</sequence>
<dbReference type="AlphaFoldDB" id="A0A067SHX9"/>
<keyword evidence="1" id="KW-0812">Transmembrane</keyword>